<evidence type="ECO:0000313" key="1">
    <source>
        <dbReference type="EMBL" id="CAD8063133.1"/>
    </source>
</evidence>
<comment type="caution">
    <text evidence="1">The sequence shown here is derived from an EMBL/GenBank/DDBJ whole genome shotgun (WGS) entry which is preliminary data.</text>
</comment>
<keyword evidence="2" id="KW-1185">Reference proteome</keyword>
<dbReference type="AlphaFoldDB" id="A0A8S1LCC2"/>
<dbReference type="OMA" id="NEWWNSQ"/>
<protein>
    <submittedName>
        <fullName evidence="1">Uncharacterized protein</fullName>
    </submittedName>
</protein>
<dbReference type="EMBL" id="CAJJDM010000033">
    <property type="protein sequence ID" value="CAD8063133.1"/>
    <property type="molecule type" value="Genomic_DNA"/>
</dbReference>
<sequence>MGVCASSQKKSQRQIGEREVCFVLESLTQESQVNEVYKTLIGQTQIVFENLIKNKIISRNITQTEYDFYSKQTEELSMLNNYLQNYYNNYYRIVVSNIKSENLYYFQNLNLKFIIQLYLAMKSIKYNGNEWWNSQTFYSLEKLITNRFNIFPKVVEEGRITPFINFILLLMKLSIKLMNLEGMTLQEKEIEIIVDTKGINLYNQIKLDLLI</sequence>
<evidence type="ECO:0000313" key="2">
    <source>
        <dbReference type="Proteomes" id="UP000688137"/>
    </source>
</evidence>
<proteinExistence type="predicted"/>
<gene>
    <name evidence="1" type="ORF">PPRIM_AZ9-3.1.T0340166</name>
</gene>
<reference evidence="1" key="1">
    <citation type="submission" date="2021-01" db="EMBL/GenBank/DDBJ databases">
        <authorList>
            <consortium name="Genoscope - CEA"/>
            <person name="William W."/>
        </authorList>
    </citation>
    <scope>NUCLEOTIDE SEQUENCE</scope>
</reference>
<organism evidence="1 2">
    <name type="scientific">Paramecium primaurelia</name>
    <dbReference type="NCBI Taxonomy" id="5886"/>
    <lineage>
        <taxon>Eukaryota</taxon>
        <taxon>Sar</taxon>
        <taxon>Alveolata</taxon>
        <taxon>Ciliophora</taxon>
        <taxon>Intramacronucleata</taxon>
        <taxon>Oligohymenophorea</taxon>
        <taxon>Peniculida</taxon>
        <taxon>Parameciidae</taxon>
        <taxon>Paramecium</taxon>
    </lineage>
</organism>
<dbReference type="Proteomes" id="UP000688137">
    <property type="component" value="Unassembled WGS sequence"/>
</dbReference>
<name>A0A8S1LCC2_PARPR</name>
<accession>A0A8S1LCC2</accession>